<dbReference type="PANTHER" id="PTHR30401:SF0">
    <property type="entry name" value="TRNA 2-SELENOURIDINE SYNTHASE"/>
    <property type="match status" value="1"/>
</dbReference>
<evidence type="ECO:0000313" key="4">
    <source>
        <dbReference type="Proteomes" id="UP000043764"/>
    </source>
</evidence>
<dbReference type="Pfam" id="PF26341">
    <property type="entry name" value="AAA_SelU"/>
    <property type="match status" value="1"/>
</dbReference>
<dbReference type="AlphaFoldDB" id="A0A0H5DHR1"/>
<dbReference type="NCBIfam" id="TIGR03167">
    <property type="entry name" value="tRNA_sel_U_synt"/>
    <property type="match status" value="1"/>
</dbReference>
<dbReference type="InterPro" id="IPR001763">
    <property type="entry name" value="Rhodanese-like_dom"/>
</dbReference>
<dbReference type="Pfam" id="PF00581">
    <property type="entry name" value="Rhodanese"/>
    <property type="match status" value="1"/>
</dbReference>
<evidence type="ECO:0000256" key="1">
    <source>
        <dbReference type="ARBA" id="ARBA00023266"/>
    </source>
</evidence>
<dbReference type="NCBIfam" id="NF008750">
    <property type="entry name" value="PRK11784.1-2"/>
    <property type="match status" value="1"/>
</dbReference>
<dbReference type="RefSeq" id="WP_050673315.1">
    <property type="nucleotide sequence ID" value="NZ_CANLNU010000001.1"/>
</dbReference>
<keyword evidence="1" id="KW-0711">Selenium</keyword>
<sequence>MAICFSSLSEIYAQRYDCIIDVRSPAEFAEDHLPGAINLPVLDNEERAKVGTIYVQESPFLARKIGAAMVFRNAANHVEQQLSHHEGSWRPLVYCWRGGQRSGSFTWLLQQIGWRADVVQGGYQSYRRLVHDFLYNGEIPHRLVALDGYTGTAKTDILQRVEALGGQVLDLEGMAHHRGSLLGDYPTPQPSQKAFESRVAGKLAAMDPTKPVLVEAESSKIGSRIIPPTVWTAMKQAPRIELRAPVSARCRYLQAGYDDILSNGEMLRTRLDGLRAHRSNAVVDGWLELIAAGDKAGLTEALMIQHYDPAYETARKAIGAEVRMTLETPDLRPEDLDRIAADLLRELDKF</sequence>
<dbReference type="Proteomes" id="UP000043764">
    <property type="component" value="Unassembled WGS sequence"/>
</dbReference>
<evidence type="ECO:0000313" key="3">
    <source>
        <dbReference type="EMBL" id="CRL11035.1"/>
    </source>
</evidence>
<dbReference type="SMART" id="SM00450">
    <property type="entry name" value="RHOD"/>
    <property type="match status" value="1"/>
</dbReference>
<keyword evidence="3" id="KW-0808">Transferase</keyword>
<evidence type="ECO:0000259" key="2">
    <source>
        <dbReference type="PROSITE" id="PS50206"/>
    </source>
</evidence>
<proteinExistence type="predicted"/>
<dbReference type="PROSITE" id="PS50206">
    <property type="entry name" value="RHODANESE_3"/>
    <property type="match status" value="1"/>
</dbReference>
<organism evidence="3 4">
    <name type="scientific">Phaeobacter italicus</name>
    <dbReference type="NCBI Taxonomy" id="481446"/>
    <lineage>
        <taxon>Bacteria</taxon>
        <taxon>Pseudomonadati</taxon>
        <taxon>Pseudomonadota</taxon>
        <taxon>Alphaproteobacteria</taxon>
        <taxon>Rhodobacterales</taxon>
        <taxon>Roseobacteraceae</taxon>
        <taxon>Phaeobacter</taxon>
    </lineage>
</organism>
<reference evidence="4" key="1">
    <citation type="submission" date="2015-05" db="EMBL/GenBank/DDBJ databases">
        <authorList>
            <person name="Rodrigo-Torres Lidia"/>
            <person name="Arahal R.David."/>
        </authorList>
    </citation>
    <scope>NUCLEOTIDE SEQUENCE [LARGE SCALE GENOMIC DNA]</scope>
    <source>
        <strain evidence="4">CECT 7321</strain>
    </source>
</reference>
<dbReference type="InterPro" id="IPR017582">
    <property type="entry name" value="SelU"/>
</dbReference>
<protein>
    <submittedName>
        <fullName evidence="3">tRNA 2-selenouridine synthase</fullName>
        <ecNumber evidence="3">2.9.1.-</ecNumber>
    </submittedName>
</protein>
<dbReference type="InterPro" id="IPR001307">
    <property type="entry name" value="Thiosulphate_STrfase_CS"/>
</dbReference>
<accession>A0A0H5DHR1</accession>
<dbReference type="GO" id="GO:0002098">
    <property type="term" value="P:tRNA wobble uridine modification"/>
    <property type="evidence" value="ECO:0007669"/>
    <property type="project" value="InterPro"/>
</dbReference>
<dbReference type="PROSITE" id="PS00380">
    <property type="entry name" value="RHODANESE_1"/>
    <property type="match status" value="1"/>
</dbReference>
<keyword evidence="4" id="KW-1185">Reference proteome</keyword>
<dbReference type="GO" id="GO:0043828">
    <property type="term" value="F:tRNA 2-selenouridine synthase activity"/>
    <property type="evidence" value="ECO:0007669"/>
    <property type="project" value="InterPro"/>
</dbReference>
<dbReference type="STRING" id="481446.NIT7645_00983"/>
<dbReference type="EMBL" id="CVRL01000025">
    <property type="protein sequence ID" value="CRL11035.1"/>
    <property type="molecule type" value="Genomic_DNA"/>
</dbReference>
<gene>
    <name evidence="3" type="primary">selU</name>
    <name evidence="3" type="ORF">NIT7321_01884</name>
</gene>
<feature type="domain" description="Rhodanese" evidence="2">
    <location>
        <begin position="19"/>
        <end position="135"/>
    </location>
</feature>
<name>A0A0H5DHR1_9RHOB</name>
<dbReference type="EC" id="2.9.1.-" evidence="3"/>
<dbReference type="NCBIfam" id="NF008752">
    <property type="entry name" value="PRK11784.1-4"/>
    <property type="match status" value="1"/>
</dbReference>
<dbReference type="Gene3D" id="3.40.250.10">
    <property type="entry name" value="Rhodanese-like domain"/>
    <property type="match status" value="1"/>
</dbReference>
<dbReference type="InterPro" id="IPR036873">
    <property type="entry name" value="Rhodanese-like_dom_sf"/>
</dbReference>
<dbReference type="InterPro" id="IPR058840">
    <property type="entry name" value="AAA_SelU"/>
</dbReference>
<dbReference type="PANTHER" id="PTHR30401">
    <property type="entry name" value="TRNA 2-SELENOURIDINE SYNTHASE"/>
    <property type="match status" value="1"/>
</dbReference>
<dbReference type="GO" id="GO:0004792">
    <property type="term" value="F:thiosulfate-cyanide sulfurtransferase activity"/>
    <property type="evidence" value="ECO:0007669"/>
    <property type="project" value="InterPro"/>
</dbReference>
<dbReference type="SUPFAM" id="SSF52821">
    <property type="entry name" value="Rhodanese/Cell cycle control phosphatase"/>
    <property type="match status" value="1"/>
</dbReference>